<comment type="pathway">
    <text evidence="8">Metabolic intermediate biosynthesis; (R)-mevalonate biosynthesis; (R)-mevalonate from acetyl-CoA: step 1/3.</text>
</comment>
<accession>A0A2I1DAN6</accession>
<keyword evidence="14" id="KW-1185">Reference proteome</keyword>
<evidence type="ECO:0000256" key="2">
    <source>
        <dbReference type="ARBA" id="ARBA00010982"/>
    </source>
</evidence>
<evidence type="ECO:0000259" key="12">
    <source>
        <dbReference type="Pfam" id="PF02803"/>
    </source>
</evidence>
<feature type="active site" description="Proton acceptor" evidence="9">
    <location>
        <position position="384"/>
    </location>
</feature>
<dbReference type="GO" id="GO:0003985">
    <property type="term" value="F:acetyl-CoA C-acetyltransferase activity"/>
    <property type="evidence" value="ECO:0007669"/>
    <property type="project" value="UniProtKB-EC"/>
</dbReference>
<evidence type="ECO:0000256" key="10">
    <source>
        <dbReference type="RuleBase" id="RU003557"/>
    </source>
</evidence>
<dbReference type="InterPro" id="IPR002155">
    <property type="entry name" value="Thiolase"/>
</dbReference>
<proteinExistence type="inferred from homology"/>
<dbReference type="PIRSF" id="PIRSF000429">
    <property type="entry name" value="Ac-CoA_Ac_transf"/>
    <property type="match status" value="1"/>
</dbReference>
<organism evidence="13 14">
    <name type="scientific">Aspergillus campestris (strain IBT 28561)</name>
    <dbReference type="NCBI Taxonomy" id="1392248"/>
    <lineage>
        <taxon>Eukaryota</taxon>
        <taxon>Fungi</taxon>
        <taxon>Dikarya</taxon>
        <taxon>Ascomycota</taxon>
        <taxon>Pezizomycotina</taxon>
        <taxon>Eurotiomycetes</taxon>
        <taxon>Eurotiomycetidae</taxon>
        <taxon>Eurotiales</taxon>
        <taxon>Aspergillaceae</taxon>
        <taxon>Aspergillus</taxon>
        <taxon>Aspergillus subgen. Circumdati</taxon>
    </lineage>
</organism>
<dbReference type="Pfam" id="PF02803">
    <property type="entry name" value="Thiolase_C"/>
    <property type="match status" value="1"/>
</dbReference>
<dbReference type="EMBL" id="MSFM01000002">
    <property type="protein sequence ID" value="PKY06920.1"/>
    <property type="molecule type" value="Genomic_DNA"/>
</dbReference>
<dbReference type="RefSeq" id="XP_024695514.1">
    <property type="nucleotide sequence ID" value="XM_024836577.1"/>
</dbReference>
<evidence type="ECO:0000256" key="4">
    <source>
        <dbReference type="ARBA" id="ARBA00012705"/>
    </source>
</evidence>
<evidence type="ECO:0000256" key="7">
    <source>
        <dbReference type="ARBA" id="ARBA00023315"/>
    </source>
</evidence>
<keyword evidence="6" id="KW-0630">Potassium</keyword>
<dbReference type="NCBIfam" id="TIGR01930">
    <property type="entry name" value="AcCoA-C-Actrans"/>
    <property type="match status" value="1"/>
</dbReference>
<dbReference type="PANTHER" id="PTHR18919">
    <property type="entry name" value="ACETYL-COA C-ACYLTRANSFERASE"/>
    <property type="match status" value="1"/>
</dbReference>
<dbReference type="EC" id="2.3.1.9" evidence="4"/>
<dbReference type="FunFam" id="3.40.47.10:FF:000007">
    <property type="entry name" value="acetyl-CoA acetyltransferase, mitochondrial"/>
    <property type="match status" value="1"/>
</dbReference>
<keyword evidence="7 10" id="KW-0012">Acyltransferase</keyword>
<dbReference type="InterPro" id="IPR016039">
    <property type="entry name" value="Thiolase-like"/>
</dbReference>
<dbReference type="InterPro" id="IPR020617">
    <property type="entry name" value="Thiolase_C"/>
</dbReference>
<dbReference type="Proteomes" id="UP000234254">
    <property type="component" value="Unassembled WGS sequence"/>
</dbReference>
<evidence type="ECO:0000256" key="8">
    <source>
        <dbReference type="ARBA" id="ARBA00037924"/>
    </source>
</evidence>
<evidence type="ECO:0000256" key="6">
    <source>
        <dbReference type="ARBA" id="ARBA00022958"/>
    </source>
</evidence>
<dbReference type="PROSITE" id="PS00098">
    <property type="entry name" value="THIOLASE_1"/>
    <property type="match status" value="1"/>
</dbReference>
<evidence type="ECO:0000313" key="14">
    <source>
        <dbReference type="Proteomes" id="UP000234254"/>
    </source>
</evidence>
<gene>
    <name evidence="13" type="ORF">P168DRAFT_287441</name>
</gene>
<dbReference type="CDD" id="cd00751">
    <property type="entry name" value="thiolase"/>
    <property type="match status" value="1"/>
</dbReference>
<evidence type="ECO:0000256" key="1">
    <source>
        <dbReference type="ARBA" id="ARBA00001958"/>
    </source>
</evidence>
<dbReference type="InterPro" id="IPR020613">
    <property type="entry name" value="Thiolase_CS"/>
</dbReference>
<evidence type="ECO:0000313" key="13">
    <source>
        <dbReference type="EMBL" id="PKY06920.1"/>
    </source>
</evidence>
<comment type="cofactor">
    <cofactor evidence="1">
        <name>K(+)</name>
        <dbReference type="ChEBI" id="CHEBI:29103"/>
    </cofactor>
</comment>
<dbReference type="Pfam" id="PF00108">
    <property type="entry name" value="Thiolase_N"/>
    <property type="match status" value="1"/>
</dbReference>
<dbReference type="VEuPathDB" id="FungiDB:P168DRAFT_287441"/>
<evidence type="ECO:0000259" key="11">
    <source>
        <dbReference type="Pfam" id="PF00108"/>
    </source>
</evidence>
<comment type="subunit">
    <text evidence="3">Homotetramer.</text>
</comment>
<dbReference type="PROSITE" id="PS00737">
    <property type="entry name" value="THIOLASE_2"/>
    <property type="match status" value="1"/>
</dbReference>
<dbReference type="GO" id="GO:0005739">
    <property type="term" value="C:mitochondrion"/>
    <property type="evidence" value="ECO:0007669"/>
    <property type="project" value="TreeGrafter"/>
</dbReference>
<feature type="domain" description="Thiolase N-terminal" evidence="11">
    <location>
        <begin position="7"/>
        <end position="267"/>
    </location>
</feature>
<keyword evidence="5 10" id="KW-0808">Transferase</keyword>
<feature type="active site" description="Acyl-thioester intermediate" evidence="9">
    <location>
        <position position="92"/>
    </location>
</feature>
<dbReference type="InterPro" id="IPR020615">
    <property type="entry name" value="Thiolase_acyl_enz_int_AS"/>
</dbReference>
<sequence length="399" mass="40656">MSSLPPVYIVSTARTPVGSFLGALASQTAPQLGSHAIKAALNKAEGLKSSDVQEVFFGNVISANVGQNPARQCALGAGLEDSTVCTTVNKVCASGLKAIILGAQTIMTGNADVVVAGGAESMSNAPHYLPSLRSGAKYGNQTVVDGIMKDGLTDAGKQELMGLQAEECAQDHGFTREDQDNYAIRTYEKAQAAQKAGVFDDEIAPVELPGFRGKPGVTVSQDEEPKNLNPDKLRGIKPAFIPGTGTVTAPNSSPLNDGAAAVVLVSEAKLKELGLKPIAKILGWGDAAQQPSKFTTAPALAIPKALKHAGLSQGDVDAFEINEAFSVVALANMKVLGISEDKVNVHGGAVAIGHPIGASGARIVATLLGVLKAKNGKIGCVGICNGGGGASAMVVQSLA</sequence>
<reference evidence="13" key="1">
    <citation type="submission" date="2016-12" db="EMBL/GenBank/DDBJ databases">
        <title>The genomes of Aspergillus section Nigri reveals drivers in fungal speciation.</title>
        <authorList>
            <consortium name="DOE Joint Genome Institute"/>
            <person name="Vesth T.C."/>
            <person name="Nybo J."/>
            <person name="Theobald S."/>
            <person name="Brandl J."/>
            <person name="Frisvad J.C."/>
            <person name="Nielsen K.F."/>
            <person name="Lyhne E.K."/>
            <person name="Kogle M.E."/>
            <person name="Kuo A."/>
            <person name="Riley R."/>
            <person name="Clum A."/>
            <person name="Nolan M."/>
            <person name="Lipzen A."/>
            <person name="Salamov A."/>
            <person name="Henrissat B."/>
            <person name="Wiebenga A."/>
            <person name="De vries R.P."/>
            <person name="Grigoriev I.V."/>
            <person name="Mortensen U.H."/>
            <person name="Andersen M.R."/>
            <person name="Baker S.E."/>
        </authorList>
    </citation>
    <scope>NUCLEOTIDE SEQUENCE</scope>
    <source>
        <strain evidence="13">IBT 28561</strain>
    </source>
</reference>
<comment type="similarity">
    <text evidence="2 10">Belongs to the thiolase-like superfamily. Thiolase family.</text>
</comment>
<evidence type="ECO:0000256" key="9">
    <source>
        <dbReference type="PIRSR" id="PIRSR000429-1"/>
    </source>
</evidence>
<dbReference type="PANTHER" id="PTHR18919:SF165">
    <property type="entry name" value="ACETYL-COA ACETYLTRANSFERASE"/>
    <property type="match status" value="1"/>
</dbReference>
<dbReference type="SUPFAM" id="SSF53901">
    <property type="entry name" value="Thiolase-like"/>
    <property type="match status" value="2"/>
</dbReference>
<dbReference type="GO" id="GO:0006696">
    <property type="term" value="P:ergosterol biosynthetic process"/>
    <property type="evidence" value="ECO:0007669"/>
    <property type="project" value="TreeGrafter"/>
</dbReference>
<dbReference type="Gene3D" id="3.40.47.10">
    <property type="match status" value="1"/>
</dbReference>
<dbReference type="AlphaFoldDB" id="A0A2I1DAN6"/>
<dbReference type="OrthoDB" id="5404651at2759"/>
<evidence type="ECO:0000256" key="5">
    <source>
        <dbReference type="ARBA" id="ARBA00022679"/>
    </source>
</evidence>
<dbReference type="GeneID" id="36544101"/>
<dbReference type="InterPro" id="IPR020616">
    <property type="entry name" value="Thiolase_N"/>
</dbReference>
<feature type="active site" description="Proton acceptor" evidence="9">
    <location>
        <position position="354"/>
    </location>
</feature>
<evidence type="ECO:0000256" key="3">
    <source>
        <dbReference type="ARBA" id="ARBA00011881"/>
    </source>
</evidence>
<name>A0A2I1DAN6_ASPC2</name>
<comment type="caution">
    <text evidence="13">The sequence shown here is derived from an EMBL/GenBank/DDBJ whole genome shotgun (WGS) entry which is preliminary data.</text>
</comment>
<feature type="domain" description="Thiolase C-terminal" evidence="12">
    <location>
        <begin position="275"/>
        <end position="396"/>
    </location>
</feature>
<dbReference type="GO" id="GO:0006635">
    <property type="term" value="P:fatty acid beta-oxidation"/>
    <property type="evidence" value="ECO:0007669"/>
    <property type="project" value="TreeGrafter"/>
</dbReference>
<protein>
    <recommendedName>
        <fullName evidence="4">acetyl-CoA C-acetyltransferase</fullName>
        <ecNumber evidence="4">2.3.1.9</ecNumber>
    </recommendedName>
</protein>